<comment type="pathway">
    <text evidence="2 14">Amino-acid biosynthesis; L-methionine biosynthesis via de novo pathway; L-homoserine from L-aspartate: step 3/3.</text>
</comment>
<dbReference type="PANTHER" id="PTHR43331:SF1">
    <property type="entry name" value="HOMOSERINE DEHYDROGENASE"/>
    <property type="match status" value="1"/>
</dbReference>
<evidence type="ECO:0000256" key="12">
    <source>
        <dbReference type="PIRSR" id="PIRSR000098-1"/>
    </source>
</evidence>
<proteinExistence type="inferred from homology"/>
<dbReference type="PANTHER" id="PTHR43331">
    <property type="entry name" value="HOMOSERINE DEHYDROGENASE"/>
    <property type="match status" value="1"/>
</dbReference>
<protein>
    <recommendedName>
        <fullName evidence="5 14">Homoserine dehydrogenase</fullName>
        <ecNumber evidence="4 14">1.1.1.3</ecNumber>
    </recommendedName>
</protein>
<evidence type="ECO:0000256" key="1">
    <source>
        <dbReference type="ARBA" id="ARBA00005056"/>
    </source>
</evidence>
<evidence type="ECO:0000259" key="17">
    <source>
        <dbReference type="Pfam" id="PF03447"/>
    </source>
</evidence>
<comment type="similarity">
    <text evidence="3 15">Belongs to the homoserine dehydrogenase family.</text>
</comment>
<feature type="binding site" evidence="13">
    <location>
        <position position="106"/>
    </location>
    <ligand>
        <name>NADPH</name>
        <dbReference type="ChEBI" id="CHEBI:57783"/>
    </ligand>
</feature>
<dbReference type="FunFam" id="3.30.360.10:FF:000005">
    <property type="entry name" value="Homoserine dehydrogenase"/>
    <property type="match status" value="1"/>
</dbReference>
<dbReference type="InterPro" id="IPR016204">
    <property type="entry name" value="HDH"/>
</dbReference>
<evidence type="ECO:0000256" key="8">
    <source>
        <dbReference type="ARBA" id="ARBA00023002"/>
    </source>
</evidence>
<dbReference type="PIRSF" id="PIRSF000098">
    <property type="entry name" value="Homoser_dehydrog"/>
    <property type="match status" value="1"/>
</dbReference>
<dbReference type="Proteomes" id="UP000249571">
    <property type="component" value="Chromosome 1"/>
</dbReference>
<keyword evidence="9" id="KW-0915">Sodium</keyword>
<feature type="domain" description="Aspartate/homoserine dehydrogenase NAD-binding" evidence="17">
    <location>
        <begin position="9"/>
        <end position="130"/>
    </location>
</feature>
<sequence>MAVRIALLGFGTVATGLPFLLEENRVKLQALVGDEFVIEKVLVRDEATTKRLRQQGYSYNFVTSFEDIMTDDTIAIVVELMGRVEPAKTYITRALLAGKHVVTANKDLLALHGTELATLAKQQGVGFYYEAAVAGGIPILRTLANAFAADKVTALYGILNGTTNFMLTKMVTEGWTYETALAEAQTLGYAESDPTNDVEGIDAAYKLAILCQFAFGMSMPFEKIEHQGITHITPEDVAAADQLGYVIKLIGSIRDCSEGLQAQVAPTLVPKSHQLAGVINAMNAVYVESVGIGQSLFYGPGAGQKPTATSVLADLVEIGRCLTHQLSITPFNRFERVGQLAPAEDCLAYYYLSITCPKEMGLMEEEQTRDEKIPLIQKMLDVPINDQQKHLVIVTNNISQATFEAFKHRLATKPGVTILNSFNVLGED</sequence>
<feature type="domain" description="Homoserine dehydrogenase catalytic" evidence="16">
    <location>
        <begin position="138"/>
        <end position="316"/>
    </location>
</feature>
<evidence type="ECO:0000313" key="18">
    <source>
        <dbReference type="EMBL" id="SQF66842.1"/>
    </source>
</evidence>
<dbReference type="AlphaFoldDB" id="A0A9X8SZ57"/>
<dbReference type="Pfam" id="PF00742">
    <property type="entry name" value="Homoserine_dh"/>
    <property type="match status" value="1"/>
</dbReference>
<dbReference type="EMBL" id="LS483361">
    <property type="protein sequence ID" value="SQF66842.1"/>
    <property type="molecule type" value="Genomic_DNA"/>
</dbReference>
<dbReference type="GO" id="GO:0009088">
    <property type="term" value="P:threonine biosynthetic process"/>
    <property type="evidence" value="ECO:0007669"/>
    <property type="project" value="UniProtKB-KW"/>
</dbReference>
<keyword evidence="6 14" id="KW-0028">Amino-acid biosynthesis</keyword>
<dbReference type="PROSITE" id="PS01042">
    <property type="entry name" value="HOMOSER_DHGENASE"/>
    <property type="match status" value="1"/>
</dbReference>
<comment type="catalytic activity">
    <reaction evidence="11">
        <text>L-homoserine + NADP(+) = L-aspartate 4-semialdehyde + NADPH + H(+)</text>
        <dbReference type="Rhea" id="RHEA:15761"/>
        <dbReference type="ChEBI" id="CHEBI:15378"/>
        <dbReference type="ChEBI" id="CHEBI:57476"/>
        <dbReference type="ChEBI" id="CHEBI:57783"/>
        <dbReference type="ChEBI" id="CHEBI:58349"/>
        <dbReference type="ChEBI" id="CHEBI:537519"/>
        <dbReference type="EC" id="1.1.1.3"/>
    </reaction>
    <physiologicalReaction direction="right-to-left" evidence="11">
        <dbReference type="Rhea" id="RHEA:15763"/>
    </physiologicalReaction>
</comment>
<dbReference type="InterPro" id="IPR019811">
    <property type="entry name" value="HDH_CS"/>
</dbReference>
<evidence type="ECO:0000256" key="9">
    <source>
        <dbReference type="ARBA" id="ARBA00023053"/>
    </source>
</evidence>
<gene>
    <name evidence="18" type="primary">hom</name>
    <name evidence="18" type="ORF">NCTC6179_01015</name>
</gene>
<accession>A0A9X8SZ57</accession>
<dbReference type="InterPro" id="IPR001342">
    <property type="entry name" value="HDH_cat"/>
</dbReference>
<dbReference type="GO" id="GO:0050661">
    <property type="term" value="F:NADP binding"/>
    <property type="evidence" value="ECO:0007669"/>
    <property type="project" value="InterPro"/>
</dbReference>
<dbReference type="NCBIfam" id="NF004976">
    <property type="entry name" value="PRK06349.1"/>
    <property type="match status" value="1"/>
</dbReference>
<dbReference type="RefSeq" id="WP_111716218.1">
    <property type="nucleotide sequence ID" value="NZ_LR134316.1"/>
</dbReference>
<keyword evidence="10 14" id="KW-0486">Methionine biosynthesis</keyword>
<feature type="active site" description="Proton donor" evidence="12">
    <location>
        <position position="206"/>
    </location>
</feature>
<evidence type="ECO:0000256" key="6">
    <source>
        <dbReference type="ARBA" id="ARBA00022605"/>
    </source>
</evidence>
<dbReference type="EC" id="1.1.1.3" evidence="4 14"/>
<organism evidence="18 19">
    <name type="scientific">Streptococcus dysgalactiae subsp. equisimilis</name>
    <name type="common">Streptococcus equisimilis</name>
    <dbReference type="NCBI Taxonomy" id="119602"/>
    <lineage>
        <taxon>Bacteria</taxon>
        <taxon>Bacillati</taxon>
        <taxon>Bacillota</taxon>
        <taxon>Bacilli</taxon>
        <taxon>Lactobacillales</taxon>
        <taxon>Streptococcaceae</taxon>
        <taxon>Streptococcus</taxon>
    </lineage>
</organism>
<dbReference type="InterPro" id="IPR005106">
    <property type="entry name" value="Asp/hSer_DH_NAD-bd"/>
</dbReference>
<evidence type="ECO:0000256" key="10">
    <source>
        <dbReference type="ARBA" id="ARBA00023167"/>
    </source>
</evidence>
<evidence type="ECO:0000256" key="3">
    <source>
        <dbReference type="ARBA" id="ARBA00006753"/>
    </source>
</evidence>
<dbReference type="SUPFAM" id="SSF51735">
    <property type="entry name" value="NAD(P)-binding Rossmann-fold domains"/>
    <property type="match status" value="1"/>
</dbReference>
<evidence type="ECO:0000256" key="11">
    <source>
        <dbReference type="ARBA" id="ARBA00048841"/>
    </source>
</evidence>
<keyword evidence="7 14" id="KW-0791">Threonine biosynthesis</keyword>
<dbReference type="Gene3D" id="3.30.360.10">
    <property type="entry name" value="Dihydrodipicolinate Reductase, domain 2"/>
    <property type="match status" value="1"/>
</dbReference>
<evidence type="ECO:0000256" key="15">
    <source>
        <dbReference type="RuleBase" id="RU004171"/>
    </source>
</evidence>
<name>A0A9X8SZ57_STREQ</name>
<dbReference type="Gene3D" id="3.30.70.260">
    <property type="match status" value="1"/>
</dbReference>
<dbReference type="GO" id="GO:0009086">
    <property type="term" value="P:methionine biosynthetic process"/>
    <property type="evidence" value="ECO:0007669"/>
    <property type="project" value="UniProtKB-KW"/>
</dbReference>
<dbReference type="Pfam" id="PF03447">
    <property type="entry name" value="NAD_binding_3"/>
    <property type="match status" value="1"/>
</dbReference>
<dbReference type="InterPro" id="IPR036291">
    <property type="entry name" value="NAD(P)-bd_dom_sf"/>
</dbReference>
<dbReference type="SUPFAM" id="SSF55347">
    <property type="entry name" value="Glyceraldehyde-3-phosphate dehydrogenase-like, C-terminal domain"/>
    <property type="match status" value="1"/>
</dbReference>
<evidence type="ECO:0000259" key="16">
    <source>
        <dbReference type="Pfam" id="PF00742"/>
    </source>
</evidence>
<evidence type="ECO:0000256" key="13">
    <source>
        <dbReference type="PIRSR" id="PIRSR000098-2"/>
    </source>
</evidence>
<evidence type="ECO:0000256" key="4">
    <source>
        <dbReference type="ARBA" id="ARBA00013213"/>
    </source>
</evidence>
<dbReference type="GO" id="GO:0004412">
    <property type="term" value="F:homoserine dehydrogenase activity"/>
    <property type="evidence" value="ECO:0007669"/>
    <property type="project" value="UniProtKB-EC"/>
</dbReference>
<dbReference type="Gene3D" id="3.40.50.720">
    <property type="entry name" value="NAD(P)-binding Rossmann-like Domain"/>
    <property type="match status" value="1"/>
</dbReference>
<evidence type="ECO:0000256" key="2">
    <source>
        <dbReference type="ARBA" id="ARBA00005062"/>
    </source>
</evidence>
<comment type="pathway">
    <text evidence="1 14">Amino-acid biosynthesis; L-threonine biosynthesis; L-threonine from L-aspartate: step 3/5.</text>
</comment>
<evidence type="ECO:0000313" key="19">
    <source>
        <dbReference type="Proteomes" id="UP000249571"/>
    </source>
</evidence>
<keyword evidence="8 14" id="KW-0560">Oxidoreductase</keyword>
<keyword evidence="13 14" id="KW-0521">NADP</keyword>
<evidence type="ECO:0000256" key="5">
    <source>
        <dbReference type="ARBA" id="ARBA00013376"/>
    </source>
</evidence>
<evidence type="ECO:0000256" key="14">
    <source>
        <dbReference type="RuleBase" id="RU000579"/>
    </source>
</evidence>
<feature type="binding site" evidence="13">
    <location>
        <position position="191"/>
    </location>
    <ligand>
        <name>L-homoserine</name>
        <dbReference type="ChEBI" id="CHEBI:57476"/>
    </ligand>
</feature>
<reference evidence="18 19" key="1">
    <citation type="submission" date="2018-06" db="EMBL/GenBank/DDBJ databases">
        <authorList>
            <consortium name="Pathogen Informatics"/>
            <person name="Doyle S."/>
        </authorList>
    </citation>
    <scope>NUCLEOTIDE SEQUENCE [LARGE SCALE GENOMIC DNA]</scope>
    <source>
        <strain evidence="18 19">NCTC6179</strain>
    </source>
</reference>
<evidence type="ECO:0000256" key="7">
    <source>
        <dbReference type="ARBA" id="ARBA00022697"/>
    </source>
</evidence>